<sequence>MKTSLWALIATLALLLGLCQSQLESRRSIEIALDRRQAGDFDAEFPEYVYRGETGRSPADVEKDGGLYSRGVQKQRAGTALSAVQLQEGSSLYHHAAGETADFTRYVSTSADPGVGLTFAVNDDVPEQKGYIYRIHTDKRMVDVNRSLGKYSPYAAQKEHAAIGFIPYDQIEGWWEVTYKNDFSDPKIGKESQEKLRQGKFKGFKKNPKFNKGSFQKLRGTGAAPQLAGFPRLSQAWQDDTWKSFKTQAVEKNLDDLISSICAGKSTKRDVGCMTRLGHQEITGPARPKNPKKPSTASGPDGKPPKSKVSGKRPIFKSSKIRVTKAVGKAAAFTLILPYARDLLEAIKQWDNPIGAAVRWFDDTIASIQEAIGGPSRDDIDGNDLKASIICALKGGRESETIQGRKSHFCTPTEDEFTESLQRDFKQGKIDELIEGCKGVDVYNGGDPHVWRWSQRRCEALWRTDEYAERIWEKGLTGLLDSCSELETNPPENEDLRIKLEDHCTAFQDGVERAEKAAKKPVVGIPKITAGKCKCDAYHLQPFSEHCGRLCRASYVLGGWGAL</sequence>
<dbReference type="EMBL" id="AZNH01000067">
    <property type="protein sequence ID" value="KID83082.1"/>
    <property type="molecule type" value="Genomic_DNA"/>
</dbReference>
<dbReference type="Pfam" id="PF01375">
    <property type="entry name" value="Enterotoxin_a"/>
    <property type="match status" value="1"/>
</dbReference>
<gene>
    <name evidence="7" type="ORF">MGU_09617</name>
</gene>
<feature type="region of interest" description="Disordered" evidence="5">
    <location>
        <begin position="279"/>
        <end position="314"/>
    </location>
</feature>
<evidence type="ECO:0000256" key="2">
    <source>
        <dbReference type="ARBA" id="ARBA00022729"/>
    </source>
</evidence>
<keyword evidence="4" id="KW-1015">Disulfide bond</keyword>
<feature type="chain" id="PRO_5002089113" evidence="6">
    <location>
        <begin position="22"/>
        <end position="563"/>
    </location>
</feature>
<feature type="compositionally biased region" description="Basic residues" evidence="5">
    <location>
        <begin position="305"/>
        <end position="314"/>
    </location>
</feature>
<dbReference type="Proteomes" id="UP000031192">
    <property type="component" value="Unassembled WGS sequence"/>
</dbReference>
<keyword evidence="2 6" id="KW-0732">Signal</keyword>
<dbReference type="InterPro" id="IPR001144">
    <property type="entry name" value="Enterotoxin_A"/>
</dbReference>
<name>A0A0B4GTT3_METGA</name>
<evidence type="ECO:0000256" key="1">
    <source>
        <dbReference type="ARBA" id="ARBA00022656"/>
    </source>
</evidence>
<dbReference type="SUPFAM" id="SSF56399">
    <property type="entry name" value="ADP-ribosylation"/>
    <property type="match status" value="1"/>
</dbReference>
<feature type="signal peptide" evidence="6">
    <location>
        <begin position="1"/>
        <end position="21"/>
    </location>
</feature>
<dbReference type="HOGENOM" id="CLU_484035_0_0_1"/>
<protein>
    <submittedName>
        <fullName evidence="7">Heat-labile enterotoxin IIA, A chain</fullName>
    </submittedName>
</protein>
<evidence type="ECO:0000256" key="4">
    <source>
        <dbReference type="ARBA" id="ARBA00023157"/>
    </source>
</evidence>
<evidence type="ECO:0000256" key="3">
    <source>
        <dbReference type="ARBA" id="ARBA00023026"/>
    </source>
</evidence>
<accession>A0A0B4GTT3</accession>
<evidence type="ECO:0000256" key="6">
    <source>
        <dbReference type="SAM" id="SignalP"/>
    </source>
</evidence>
<dbReference type="AlphaFoldDB" id="A0A0B4GTT3"/>
<keyword evidence="3" id="KW-0843">Virulence</keyword>
<organism evidence="7 8">
    <name type="scientific">Metarhizium guizhouense (strain ARSEF 977)</name>
    <dbReference type="NCBI Taxonomy" id="1276136"/>
    <lineage>
        <taxon>Eukaryota</taxon>
        <taxon>Fungi</taxon>
        <taxon>Dikarya</taxon>
        <taxon>Ascomycota</taxon>
        <taxon>Pezizomycotina</taxon>
        <taxon>Sordariomycetes</taxon>
        <taxon>Hypocreomycetidae</taxon>
        <taxon>Hypocreales</taxon>
        <taxon>Clavicipitaceae</taxon>
        <taxon>Metarhizium</taxon>
    </lineage>
</organism>
<dbReference type="PRINTS" id="PR00771">
    <property type="entry name" value="ENTEROTOXINA"/>
</dbReference>
<evidence type="ECO:0000256" key="5">
    <source>
        <dbReference type="SAM" id="MobiDB-lite"/>
    </source>
</evidence>
<proteinExistence type="predicted"/>
<evidence type="ECO:0000313" key="7">
    <source>
        <dbReference type="EMBL" id="KID83082.1"/>
    </source>
</evidence>
<dbReference type="OrthoDB" id="4937746at2759"/>
<dbReference type="GO" id="GO:0090729">
    <property type="term" value="F:toxin activity"/>
    <property type="evidence" value="ECO:0007669"/>
    <property type="project" value="UniProtKB-KW"/>
</dbReference>
<keyword evidence="8" id="KW-1185">Reference proteome</keyword>
<dbReference type="Gene3D" id="3.90.210.10">
    <property type="entry name" value="Heat-Labile Enterotoxin, subunit A"/>
    <property type="match status" value="1"/>
</dbReference>
<comment type="caution">
    <text evidence="7">The sequence shown here is derived from an EMBL/GenBank/DDBJ whole genome shotgun (WGS) entry which is preliminary data.</text>
</comment>
<reference evidence="7 8" key="1">
    <citation type="journal article" date="2014" name="Proc. Natl. Acad. Sci. U.S.A.">
        <title>Trajectory and genomic determinants of fungal-pathogen speciation and host adaptation.</title>
        <authorList>
            <person name="Hu X."/>
            <person name="Xiao G."/>
            <person name="Zheng P."/>
            <person name="Shang Y."/>
            <person name="Su Y."/>
            <person name="Zhang X."/>
            <person name="Liu X."/>
            <person name="Zhan S."/>
            <person name="St Leger R.J."/>
            <person name="Wang C."/>
        </authorList>
    </citation>
    <scope>NUCLEOTIDE SEQUENCE [LARGE SCALE GENOMIC DNA]</scope>
    <source>
        <strain evidence="7 8">ARSEF 977</strain>
    </source>
</reference>
<keyword evidence="1" id="KW-0800">Toxin</keyword>
<evidence type="ECO:0000313" key="8">
    <source>
        <dbReference type="Proteomes" id="UP000031192"/>
    </source>
</evidence>